<evidence type="ECO:0008006" key="3">
    <source>
        <dbReference type="Google" id="ProtNLM"/>
    </source>
</evidence>
<dbReference type="Proteomes" id="UP000184287">
    <property type="component" value="Unassembled WGS sequence"/>
</dbReference>
<gene>
    <name evidence="1" type="ORF">SAMN04488522_10684</name>
</gene>
<name>A0A1M5KTH5_9SPHI</name>
<proteinExistence type="predicted"/>
<keyword evidence="2" id="KW-1185">Reference proteome</keyword>
<evidence type="ECO:0000313" key="2">
    <source>
        <dbReference type="Proteomes" id="UP000184287"/>
    </source>
</evidence>
<dbReference type="InterPro" id="IPR025412">
    <property type="entry name" value="DUF4304"/>
</dbReference>
<protein>
    <recommendedName>
        <fullName evidence="3">DUF4304 domain-containing protein</fullName>
    </recommendedName>
</protein>
<accession>A0A1M5KTH5</accession>
<organism evidence="1 2">
    <name type="scientific">Pedobacter caeni</name>
    <dbReference type="NCBI Taxonomy" id="288992"/>
    <lineage>
        <taxon>Bacteria</taxon>
        <taxon>Pseudomonadati</taxon>
        <taxon>Bacteroidota</taxon>
        <taxon>Sphingobacteriia</taxon>
        <taxon>Sphingobacteriales</taxon>
        <taxon>Sphingobacteriaceae</taxon>
        <taxon>Pedobacter</taxon>
    </lineage>
</organism>
<dbReference type="EMBL" id="FQUQ01000006">
    <property type="protein sequence ID" value="SHG56036.1"/>
    <property type="molecule type" value="Genomic_DNA"/>
</dbReference>
<evidence type="ECO:0000313" key="1">
    <source>
        <dbReference type="EMBL" id="SHG56036.1"/>
    </source>
</evidence>
<reference evidence="2" key="1">
    <citation type="submission" date="2016-11" db="EMBL/GenBank/DDBJ databases">
        <authorList>
            <person name="Varghese N."/>
            <person name="Submissions S."/>
        </authorList>
    </citation>
    <scope>NUCLEOTIDE SEQUENCE [LARGE SCALE GENOMIC DNA]</scope>
    <source>
        <strain evidence="2">DSM 16990</strain>
    </source>
</reference>
<dbReference type="RefSeq" id="WP_073235969.1">
    <property type="nucleotide sequence ID" value="NZ_FQUQ01000006.1"/>
</dbReference>
<dbReference type="OrthoDB" id="362084at2"/>
<sequence>MNPRETFLAACNQIGEGLTEFGFKASRAGQTLKKTTTNKDITFEIDFQSSSLNSTGSVKLLVHVMISSKRLKKWALEQNDGEYGQGMIYAEQLGYLTPFKEWKSWNVSETVQERAVAEVIEMIRMYVLPIFDLFENSENAQQFLQLNGTKFNRYANKSLSPMAFMLCFAGKEASQEFFLNYLADATGKGLILKLYHELEGGEKINLMHSEFAESVSVKLAFLNDLKTNI</sequence>
<dbReference type="Pfam" id="PF14137">
    <property type="entry name" value="DUF4304"/>
    <property type="match status" value="1"/>
</dbReference>
<dbReference type="AlphaFoldDB" id="A0A1M5KTH5"/>